<keyword evidence="6 8" id="KW-1133">Transmembrane helix</keyword>
<gene>
    <name evidence="10" type="ORF">U1T56_17970</name>
</gene>
<accession>A0ABU8XVG0</accession>
<evidence type="ECO:0000256" key="3">
    <source>
        <dbReference type="ARBA" id="ARBA00022679"/>
    </source>
</evidence>
<dbReference type="InterPro" id="IPR001173">
    <property type="entry name" value="Glyco_trans_2-like"/>
</dbReference>
<evidence type="ECO:0000256" key="8">
    <source>
        <dbReference type="SAM" id="Phobius"/>
    </source>
</evidence>
<keyword evidence="1" id="KW-1003">Cell membrane</keyword>
<dbReference type="EMBL" id="JBBLZC010000021">
    <property type="protein sequence ID" value="MEK0085046.1"/>
    <property type="molecule type" value="Genomic_DNA"/>
</dbReference>
<evidence type="ECO:0000256" key="5">
    <source>
        <dbReference type="ARBA" id="ARBA00022985"/>
    </source>
</evidence>
<evidence type="ECO:0000256" key="6">
    <source>
        <dbReference type="ARBA" id="ARBA00022989"/>
    </source>
</evidence>
<dbReference type="PANTHER" id="PTHR48090">
    <property type="entry name" value="UNDECAPRENYL-PHOSPHATE 4-DEOXY-4-FORMAMIDO-L-ARABINOSE TRANSFERASE-RELATED"/>
    <property type="match status" value="1"/>
</dbReference>
<keyword evidence="11" id="KW-1185">Reference proteome</keyword>
<sequence length="331" mass="36395">MMRIELISVVVPVTQDNGDVVSAYHSYRRVLGRYGKPVEFIYVLDGPMPQAAQALRALKNGGEPVEILSFATPFGESAALTVGFRHAAGDVVFTLTPRIEVAPDALPALLDALATADLVVGRRVATNRGQPQKPRKFERTINVLFGTSLQDIRSRVRVMRAEVAKELTVYGNQYQFLPLLALAQGFAVTEVDLPSTRMPPRLQRFLPVDVSLLLDVVTVYFLLRFLKKPFRFFGGFGFAVLALGAVFTTYLVLARLVFGIPLVDRPALVLSTLMVVLGIQIISVGLIGEIVAFTYAKDIRDYRVDRIVEPTTVELAEEKGDTAVQSTLTKA</sequence>
<dbReference type="InterPro" id="IPR029044">
    <property type="entry name" value="Nucleotide-diphossugar_trans"/>
</dbReference>
<dbReference type="GO" id="GO:0016757">
    <property type="term" value="F:glycosyltransferase activity"/>
    <property type="evidence" value="ECO:0007669"/>
    <property type="project" value="UniProtKB-KW"/>
</dbReference>
<dbReference type="InterPro" id="IPR050256">
    <property type="entry name" value="Glycosyltransferase_2"/>
</dbReference>
<protein>
    <submittedName>
        <fullName evidence="10">Glycosyltransferase</fullName>
        <ecNumber evidence="10">2.4.-.-</ecNumber>
    </submittedName>
</protein>
<keyword evidence="3 10" id="KW-0808">Transferase</keyword>
<dbReference type="RefSeq" id="WP_418160893.1">
    <property type="nucleotide sequence ID" value="NZ_JBBLZC010000021.1"/>
</dbReference>
<feature type="domain" description="Glycosyltransferase 2-like" evidence="9">
    <location>
        <begin position="8"/>
        <end position="150"/>
    </location>
</feature>
<feature type="transmembrane region" description="Helical" evidence="8">
    <location>
        <begin position="273"/>
        <end position="296"/>
    </location>
</feature>
<evidence type="ECO:0000256" key="2">
    <source>
        <dbReference type="ARBA" id="ARBA00022676"/>
    </source>
</evidence>
<keyword evidence="7 8" id="KW-0472">Membrane</keyword>
<dbReference type="Pfam" id="PF00535">
    <property type="entry name" value="Glycos_transf_2"/>
    <property type="match status" value="1"/>
</dbReference>
<comment type="caution">
    <text evidence="10">The sequence shown here is derived from an EMBL/GenBank/DDBJ whole genome shotgun (WGS) entry which is preliminary data.</text>
</comment>
<evidence type="ECO:0000313" key="10">
    <source>
        <dbReference type="EMBL" id="MEK0085046.1"/>
    </source>
</evidence>
<dbReference type="Proteomes" id="UP001375743">
    <property type="component" value="Unassembled WGS sequence"/>
</dbReference>
<organism evidence="10 11">
    <name type="scientific">Benzoatithermus flavus</name>
    <dbReference type="NCBI Taxonomy" id="3108223"/>
    <lineage>
        <taxon>Bacteria</taxon>
        <taxon>Pseudomonadati</taxon>
        <taxon>Pseudomonadota</taxon>
        <taxon>Alphaproteobacteria</taxon>
        <taxon>Geminicoccales</taxon>
        <taxon>Geminicoccaceae</taxon>
        <taxon>Benzoatithermus</taxon>
    </lineage>
</organism>
<reference evidence="10 11" key="1">
    <citation type="submission" date="2024-01" db="EMBL/GenBank/DDBJ databases">
        <title>Multi-omics insights into the function and evolution of sodium benzoate biodegradation pathways in Benzoatithermus flavus gen. nov., sp. nov. from hot spring.</title>
        <authorList>
            <person name="Hu C.-J."/>
            <person name="Li W.-J."/>
        </authorList>
    </citation>
    <scope>NUCLEOTIDE SEQUENCE [LARGE SCALE GENOMIC DNA]</scope>
    <source>
        <strain evidence="10 11">SYSU G07066</strain>
    </source>
</reference>
<keyword evidence="4 8" id="KW-0812">Transmembrane</keyword>
<dbReference type="EC" id="2.4.-.-" evidence="10"/>
<evidence type="ECO:0000313" key="11">
    <source>
        <dbReference type="Proteomes" id="UP001375743"/>
    </source>
</evidence>
<feature type="transmembrane region" description="Helical" evidence="8">
    <location>
        <begin position="230"/>
        <end position="253"/>
    </location>
</feature>
<evidence type="ECO:0000259" key="9">
    <source>
        <dbReference type="Pfam" id="PF00535"/>
    </source>
</evidence>
<dbReference type="Gene3D" id="3.90.550.10">
    <property type="entry name" value="Spore Coat Polysaccharide Biosynthesis Protein SpsA, Chain A"/>
    <property type="match status" value="1"/>
</dbReference>
<keyword evidence="5" id="KW-0448">Lipopolysaccharide biosynthesis</keyword>
<keyword evidence="2 10" id="KW-0328">Glycosyltransferase</keyword>
<dbReference type="SUPFAM" id="SSF53448">
    <property type="entry name" value="Nucleotide-diphospho-sugar transferases"/>
    <property type="match status" value="1"/>
</dbReference>
<feature type="transmembrane region" description="Helical" evidence="8">
    <location>
        <begin position="205"/>
        <end position="223"/>
    </location>
</feature>
<dbReference type="PANTHER" id="PTHR48090:SF3">
    <property type="entry name" value="UNDECAPRENYL-PHOSPHATE 4-DEOXY-4-FORMAMIDO-L-ARABINOSE TRANSFERASE"/>
    <property type="match status" value="1"/>
</dbReference>
<name>A0ABU8XVG0_9PROT</name>
<evidence type="ECO:0000256" key="1">
    <source>
        <dbReference type="ARBA" id="ARBA00022475"/>
    </source>
</evidence>
<evidence type="ECO:0000256" key="4">
    <source>
        <dbReference type="ARBA" id="ARBA00022692"/>
    </source>
</evidence>
<proteinExistence type="predicted"/>
<evidence type="ECO:0000256" key="7">
    <source>
        <dbReference type="ARBA" id="ARBA00023136"/>
    </source>
</evidence>